<keyword evidence="7" id="KW-0679">Respiratory chain</keyword>
<keyword evidence="11" id="KW-0472">Membrane</keyword>
<comment type="similarity">
    <text evidence="4">Belongs to the complex I NDUFB7 subunit family.</text>
</comment>
<comment type="subcellular location">
    <subcellularLocation>
        <location evidence="3">Mitochondrion inner membrane</location>
        <topology evidence="3">Peripheral membrane protein</topology>
    </subcellularLocation>
    <subcellularLocation>
        <location evidence="2">Mitochondrion intermembrane space</location>
    </subcellularLocation>
</comment>
<evidence type="ECO:0000256" key="9">
    <source>
        <dbReference type="ARBA" id="ARBA00022982"/>
    </source>
</evidence>
<keyword evidence="13" id="KW-0175">Coiled coil</keyword>
<feature type="coiled-coil region" evidence="13">
    <location>
        <begin position="92"/>
        <end position="122"/>
    </location>
</feature>
<evidence type="ECO:0000256" key="5">
    <source>
        <dbReference type="ARBA" id="ARBA00018677"/>
    </source>
</evidence>
<comment type="function">
    <text evidence="1">Accessory subunit of the mitochondrial membrane respiratory chain NADH dehydrogenase (Complex I), that is believed not to be involved in catalysis. Complex I functions in the transfer of electrons from NADH to the respiratory chain. The immediate electron acceptor for the enzyme is believed to be ubiquinone.</text>
</comment>
<evidence type="ECO:0000256" key="1">
    <source>
        <dbReference type="ARBA" id="ARBA00003195"/>
    </source>
</evidence>
<evidence type="ECO:0000256" key="4">
    <source>
        <dbReference type="ARBA" id="ARBA00008006"/>
    </source>
</evidence>
<dbReference type="GO" id="GO:0005758">
    <property type="term" value="C:mitochondrial intermembrane space"/>
    <property type="evidence" value="ECO:0007669"/>
    <property type="project" value="UniProtKB-SubCell"/>
</dbReference>
<dbReference type="PANTHER" id="PTHR20900:SF0">
    <property type="entry name" value="NADH DEHYDROGENASE [UBIQUINONE] 1 BETA SUBCOMPLEX SUBUNIT 7"/>
    <property type="match status" value="1"/>
</dbReference>
<evidence type="ECO:0000256" key="6">
    <source>
        <dbReference type="ARBA" id="ARBA00022448"/>
    </source>
</evidence>
<organism evidence="14 15">
    <name type="scientific">Petrolisthes manimaculis</name>
    <dbReference type="NCBI Taxonomy" id="1843537"/>
    <lineage>
        <taxon>Eukaryota</taxon>
        <taxon>Metazoa</taxon>
        <taxon>Ecdysozoa</taxon>
        <taxon>Arthropoda</taxon>
        <taxon>Crustacea</taxon>
        <taxon>Multicrustacea</taxon>
        <taxon>Malacostraca</taxon>
        <taxon>Eumalacostraca</taxon>
        <taxon>Eucarida</taxon>
        <taxon>Decapoda</taxon>
        <taxon>Pleocyemata</taxon>
        <taxon>Anomura</taxon>
        <taxon>Galatheoidea</taxon>
        <taxon>Porcellanidae</taxon>
        <taxon>Petrolisthes</taxon>
    </lineage>
</organism>
<dbReference type="PANTHER" id="PTHR20900">
    <property type="entry name" value="NADH:UBIQUINONE OXIDOREDUCTASE B18-LIKE SUBUNIT"/>
    <property type="match status" value="1"/>
</dbReference>
<evidence type="ECO:0000256" key="7">
    <source>
        <dbReference type="ARBA" id="ARBA00022660"/>
    </source>
</evidence>
<evidence type="ECO:0000256" key="2">
    <source>
        <dbReference type="ARBA" id="ARBA00004569"/>
    </source>
</evidence>
<evidence type="ECO:0000256" key="3">
    <source>
        <dbReference type="ARBA" id="ARBA00004637"/>
    </source>
</evidence>
<keyword evidence="12" id="KW-1015">Disulfide bond</keyword>
<protein>
    <recommendedName>
        <fullName evidence="5">NADH dehydrogenase [ubiquinone] 1 beta subcomplex subunit 7</fullName>
    </recommendedName>
</protein>
<keyword evidence="10" id="KW-0496">Mitochondrion</keyword>
<gene>
    <name evidence="14" type="ORF">Pmani_004078</name>
</gene>
<reference evidence="14" key="1">
    <citation type="submission" date="2023-11" db="EMBL/GenBank/DDBJ databases">
        <title>Genome assemblies of two species of porcelain crab, Petrolisthes cinctipes and Petrolisthes manimaculis (Anomura: Porcellanidae).</title>
        <authorList>
            <person name="Angst P."/>
        </authorList>
    </citation>
    <scope>NUCLEOTIDE SEQUENCE</scope>
    <source>
        <strain evidence="14">PB745_02</strain>
        <tissue evidence="14">Gill</tissue>
    </source>
</reference>
<evidence type="ECO:0000256" key="11">
    <source>
        <dbReference type="ARBA" id="ARBA00023136"/>
    </source>
</evidence>
<dbReference type="Proteomes" id="UP001292094">
    <property type="component" value="Unassembled WGS sequence"/>
</dbReference>
<keyword evidence="8" id="KW-0999">Mitochondrion inner membrane</keyword>
<dbReference type="Pfam" id="PF05676">
    <property type="entry name" value="NDUF_B7"/>
    <property type="match status" value="1"/>
</dbReference>
<evidence type="ECO:0000256" key="8">
    <source>
        <dbReference type="ARBA" id="ARBA00022792"/>
    </source>
</evidence>
<evidence type="ECO:0000256" key="12">
    <source>
        <dbReference type="ARBA" id="ARBA00023157"/>
    </source>
</evidence>
<keyword evidence="9" id="KW-0249">Electron transport</keyword>
<dbReference type="InterPro" id="IPR008698">
    <property type="entry name" value="NDUB7"/>
</dbReference>
<evidence type="ECO:0000313" key="15">
    <source>
        <dbReference type="Proteomes" id="UP001292094"/>
    </source>
</evidence>
<dbReference type="EMBL" id="JAWZYT010000285">
    <property type="protein sequence ID" value="KAK4325364.1"/>
    <property type="molecule type" value="Genomic_DNA"/>
</dbReference>
<comment type="caution">
    <text evidence="14">The sequence shown here is derived from an EMBL/GenBank/DDBJ whole genome shotgun (WGS) entry which is preliminary data.</text>
</comment>
<accession>A0AAE1QF17</accession>
<keyword evidence="15" id="KW-1185">Reference proteome</keyword>
<evidence type="ECO:0000313" key="14">
    <source>
        <dbReference type="EMBL" id="KAK4325364.1"/>
    </source>
</evidence>
<sequence length="126" mass="14829">MGQVMSEFVGDPATRPDYTKTASFDPLYGFSEGRKERVMIASLEEMQSADLPQTSRDYCAHLAIEHRACRQNVWPLAYKCAHEKHQYLNCQYEDFVLRMKEYERERRLLERSTRKAAKAAREEMND</sequence>
<proteinExistence type="inferred from homology"/>
<name>A0AAE1QF17_9EUCA</name>
<evidence type="ECO:0000256" key="13">
    <source>
        <dbReference type="SAM" id="Coils"/>
    </source>
</evidence>
<keyword evidence="6" id="KW-0813">Transport</keyword>
<dbReference type="GO" id="GO:0005743">
    <property type="term" value="C:mitochondrial inner membrane"/>
    <property type="evidence" value="ECO:0007669"/>
    <property type="project" value="UniProtKB-SubCell"/>
</dbReference>
<evidence type="ECO:0000256" key="10">
    <source>
        <dbReference type="ARBA" id="ARBA00023128"/>
    </source>
</evidence>
<dbReference type="AlphaFoldDB" id="A0AAE1QF17"/>